<accession>A0A1H1LN16</accession>
<gene>
    <name evidence="1" type="ORF">SAMN05216221_0229</name>
</gene>
<sequence>MHITLARHGKPDLQLDSWVAPMAMSDWLRHYDRAGIAPAAVPAAIRAQAAAARLLASSPLPRSLQSAQRLAAGREVLCDALFCEAELPCPHWSCAKLPPLAWSAMFRLAWFYGVSLHAAPLPQSRWRARQAALRLIELARENDSVLLVGHGLMTMLIARELLALGWQGPKRPFSGYWQCSVYRPGAEARQAV</sequence>
<dbReference type="STRING" id="1392877.SAMN05216221_0229"/>
<evidence type="ECO:0000313" key="1">
    <source>
        <dbReference type="EMBL" id="SDR75896.1"/>
    </source>
</evidence>
<dbReference type="Proteomes" id="UP000243359">
    <property type="component" value="Chromosome I"/>
</dbReference>
<evidence type="ECO:0000313" key="2">
    <source>
        <dbReference type="Proteomes" id="UP000243359"/>
    </source>
</evidence>
<dbReference type="Pfam" id="PF00300">
    <property type="entry name" value="His_Phos_1"/>
    <property type="match status" value="1"/>
</dbReference>
<dbReference type="AlphaFoldDB" id="A0A1H1LN16"/>
<reference evidence="2" key="1">
    <citation type="submission" date="2016-10" db="EMBL/GenBank/DDBJ databases">
        <authorList>
            <person name="Varghese N."/>
            <person name="Submissions S."/>
        </authorList>
    </citation>
    <scope>NUCLEOTIDE SEQUENCE [LARGE SCALE GENOMIC DNA]</scope>
    <source>
        <strain evidence="2">KCTC 32247</strain>
    </source>
</reference>
<dbReference type="InterPro" id="IPR029033">
    <property type="entry name" value="His_PPase_superfam"/>
</dbReference>
<dbReference type="InterPro" id="IPR013078">
    <property type="entry name" value="His_Pase_superF_clade-1"/>
</dbReference>
<organism evidence="1 2">
    <name type="scientific">Pseudomonas oryzae</name>
    <dbReference type="NCBI Taxonomy" id="1392877"/>
    <lineage>
        <taxon>Bacteria</taxon>
        <taxon>Pseudomonadati</taxon>
        <taxon>Pseudomonadota</taxon>
        <taxon>Gammaproteobacteria</taxon>
        <taxon>Pseudomonadales</taxon>
        <taxon>Pseudomonadaceae</taxon>
        <taxon>Pseudomonas</taxon>
    </lineage>
</organism>
<protein>
    <submittedName>
        <fullName evidence="1">Broad specificity phosphatase PhoE</fullName>
    </submittedName>
</protein>
<proteinExistence type="predicted"/>
<dbReference type="EMBL" id="LT629751">
    <property type="protein sequence ID" value="SDR75896.1"/>
    <property type="molecule type" value="Genomic_DNA"/>
</dbReference>
<keyword evidence="2" id="KW-1185">Reference proteome</keyword>
<name>A0A1H1LN16_9PSED</name>
<dbReference type="SUPFAM" id="SSF53254">
    <property type="entry name" value="Phosphoglycerate mutase-like"/>
    <property type="match status" value="1"/>
</dbReference>
<dbReference type="Gene3D" id="3.40.50.1240">
    <property type="entry name" value="Phosphoglycerate mutase-like"/>
    <property type="match status" value="1"/>
</dbReference>
<dbReference type="RefSeq" id="WP_090347224.1">
    <property type="nucleotide sequence ID" value="NZ_LT629751.1"/>
</dbReference>
<dbReference type="OrthoDB" id="9156506at2"/>